<gene>
    <name evidence="1" type="ORF">Tci_931605</name>
</gene>
<evidence type="ECO:0000313" key="1">
    <source>
        <dbReference type="EMBL" id="GFD59636.1"/>
    </source>
</evidence>
<reference evidence="1" key="1">
    <citation type="journal article" date="2019" name="Sci. Rep.">
        <title>Draft genome of Tanacetum cinerariifolium, the natural source of mosquito coil.</title>
        <authorList>
            <person name="Yamashiro T."/>
            <person name="Shiraishi A."/>
            <person name="Satake H."/>
            <person name="Nakayama K."/>
        </authorList>
    </citation>
    <scope>NUCLEOTIDE SEQUENCE</scope>
</reference>
<organism evidence="1">
    <name type="scientific">Tanacetum cinerariifolium</name>
    <name type="common">Dalmatian daisy</name>
    <name type="synonym">Chrysanthemum cinerariifolium</name>
    <dbReference type="NCBI Taxonomy" id="118510"/>
    <lineage>
        <taxon>Eukaryota</taxon>
        <taxon>Viridiplantae</taxon>
        <taxon>Streptophyta</taxon>
        <taxon>Embryophyta</taxon>
        <taxon>Tracheophyta</taxon>
        <taxon>Spermatophyta</taxon>
        <taxon>Magnoliopsida</taxon>
        <taxon>eudicotyledons</taxon>
        <taxon>Gunneridae</taxon>
        <taxon>Pentapetalae</taxon>
        <taxon>asterids</taxon>
        <taxon>campanulids</taxon>
        <taxon>Asterales</taxon>
        <taxon>Asteraceae</taxon>
        <taxon>Asteroideae</taxon>
        <taxon>Anthemideae</taxon>
        <taxon>Anthemidinae</taxon>
        <taxon>Tanacetum</taxon>
    </lineage>
</organism>
<dbReference type="EMBL" id="BKCJ011867503">
    <property type="protein sequence ID" value="GFD59636.1"/>
    <property type="molecule type" value="Genomic_DNA"/>
</dbReference>
<feature type="non-terminal residue" evidence="1">
    <location>
        <position position="49"/>
    </location>
</feature>
<dbReference type="AlphaFoldDB" id="A0A699XP70"/>
<name>A0A699XP70_TANCI</name>
<sequence>MQGSNTRAQSTLELAQSAGVALDEIAAAITLITERNVVIASASEEQAQV</sequence>
<protein>
    <submittedName>
        <fullName evidence="1">Uncharacterized protein</fullName>
    </submittedName>
</protein>
<comment type="caution">
    <text evidence="1">The sequence shown here is derived from an EMBL/GenBank/DDBJ whole genome shotgun (WGS) entry which is preliminary data.</text>
</comment>
<proteinExistence type="predicted"/>
<accession>A0A699XP70</accession>